<dbReference type="EMBL" id="CM055101">
    <property type="protein sequence ID" value="KAJ7540933.1"/>
    <property type="molecule type" value="Genomic_DNA"/>
</dbReference>
<sequence length="487" mass="53888">MRTHQVLKGFSRIWKVRSCGFSARPQSSSPWQPVPVAAALYSQTPQHYVRWQSTAAAAEAIAPEEADQNPNPDNQGITMKGVSMAGRPLYLDMQATSPVDPRVLDAMLPYYMHQFGNPHSRTHLYGWESDRAVEKAREQIAELIGADPKEIIFTSGATESNNISLKGVMHFYKEKKRHAITTQTEHKCVLDSCRHLQQEGFEVTYLPVKKDGLVDLDQLKAAIRPDTGIVSVMTVNNEIGVIQPIAEIGEICRKHRVFLHTDAAQAVGKIPINVDEMKVDLMSLSGHKIYGPKGIGALYMRRRPRVRVEPQMSGGGQERGIRSGTVPAPLAVGMGAACEIALSEMSNDEKYIKSLQERLYKGIMSQLDGVEVNGSVEHRYAGNLNLSFAYVEGESLLMGLKEVAVSSGSACTSASLEPSYVLRALGVEEDMAHTSIRFGIGRFTTEAEIDKAIELTVDQVQKLRKMSPLWEMVQEGIDLKSIQWSQH</sequence>
<reference evidence="2" key="1">
    <citation type="journal article" date="2024" name="Proc. Natl. Acad. Sci. U.S.A.">
        <title>Extraordinary preservation of gene collinearity over three hundred million years revealed in homosporous lycophytes.</title>
        <authorList>
            <person name="Li C."/>
            <person name="Wickell D."/>
            <person name="Kuo L.Y."/>
            <person name="Chen X."/>
            <person name="Nie B."/>
            <person name="Liao X."/>
            <person name="Peng D."/>
            <person name="Ji J."/>
            <person name="Jenkins J."/>
            <person name="Williams M."/>
            <person name="Shu S."/>
            <person name="Plott C."/>
            <person name="Barry K."/>
            <person name="Rajasekar S."/>
            <person name="Grimwood J."/>
            <person name="Han X."/>
            <person name="Sun S."/>
            <person name="Hou Z."/>
            <person name="He W."/>
            <person name="Dai G."/>
            <person name="Sun C."/>
            <person name="Schmutz J."/>
            <person name="Leebens-Mack J.H."/>
            <person name="Li F.W."/>
            <person name="Wang L."/>
        </authorList>
    </citation>
    <scope>NUCLEOTIDE SEQUENCE [LARGE SCALE GENOMIC DNA]</scope>
    <source>
        <strain evidence="2">cv. PW_Plant_1</strain>
    </source>
</reference>
<gene>
    <name evidence="1" type="ORF">O6H91_10G037000</name>
</gene>
<dbReference type="Proteomes" id="UP001162992">
    <property type="component" value="Chromosome 10"/>
</dbReference>
<comment type="caution">
    <text evidence="1">The sequence shown here is derived from an EMBL/GenBank/DDBJ whole genome shotgun (WGS) entry which is preliminary data.</text>
</comment>
<name>A0ACC2CG04_DIPCM</name>
<evidence type="ECO:0000313" key="1">
    <source>
        <dbReference type="EMBL" id="KAJ7540933.1"/>
    </source>
</evidence>
<organism evidence="1 2">
    <name type="scientific">Diphasiastrum complanatum</name>
    <name type="common">Issler's clubmoss</name>
    <name type="synonym">Lycopodium complanatum</name>
    <dbReference type="NCBI Taxonomy" id="34168"/>
    <lineage>
        <taxon>Eukaryota</taxon>
        <taxon>Viridiplantae</taxon>
        <taxon>Streptophyta</taxon>
        <taxon>Embryophyta</taxon>
        <taxon>Tracheophyta</taxon>
        <taxon>Lycopodiopsida</taxon>
        <taxon>Lycopodiales</taxon>
        <taxon>Lycopodiaceae</taxon>
        <taxon>Lycopodioideae</taxon>
        <taxon>Diphasiastrum</taxon>
    </lineage>
</organism>
<proteinExistence type="predicted"/>
<keyword evidence="2" id="KW-1185">Reference proteome</keyword>
<evidence type="ECO:0000313" key="2">
    <source>
        <dbReference type="Proteomes" id="UP001162992"/>
    </source>
</evidence>
<protein>
    <submittedName>
        <fullName evidence="1">Uncharacterized protein</fullName>
    </submittedName>
</protein>
<accession>A0ACC2CG04</accession>